<evidence type="ECO:0000259" key="1">
    <source>
        <dbReference type="Pfam" id="PF12680"/>
    </source>
</evidence>
<protein>
    <submittedName>
        <fullName evidence="2">Nuclear transport factor 2 family protein</fullName>
    </submittedName>
</protein>
<organism evidence="2 3">
    <name type="scientific">Lentiprolixibacter aurantiacus</name>
    <dbReference type="NCBI Taxonomy" id="2993939"/>
    <lineage>
        <taxon>Bacteria</taxon>
        <taxon>Pseudomonadati</taxon>
        <taxon>Bacteroidota</taxon>
        <taxon>Flavobacteriia</taxon>
        <taxon>Flavobacteriales</taxon>
        <taxon>Flavobacteriaceae</taxon>
        <taxon>Lentiprolixibacter</taxon>
    </lineage>
</organism>
<dbReference type="InterPro" id="IPR032710">
    <property type="entry name" value="NTF2-like_dom_sf"/>
</dbReference>
<reference evidence="2" key="1">
    <citation type="submission" date="2022-11" db="EMBL/GenBank/DDBJ databases">
        <title>The characterization of three novel Bacteroidetes species and genomic analysis of their roles in tidal elemental geochemical cycles.</title>
        <authorList>
            <person name="Ma K.-J."/>
        </authorList>
    </citation>
    <scope>NUCLEOTIDE SEQUENCE</scope>
    <source>
        <strain evidence="2">M415</strain>
    </source>
</reference>
<dbReference type="SUPFAM" id="SSF54427">
    <property type="entry name" value="NTF2-like"/>
    <property type="match status" value="1"/>
</dbReference>
<keyword evidence="3" id="KW-1185">Reference proteome</keyword>
<gene>
    <name evidence="2" type="ORF">OO016_04515</name>
</gene>
<dbReference type="AlphaFoldDB" id="A0AAE3SMR7"/>
<dbReference type="EMBL" id="JAPFQP010000001">
    <property type="protein sequence ID" value="MCX2718859.1"/>
    <property type="molecule type" value="Genomic_DNA"/>
</dbReference>
<sequence length="127" mass="14550">MEFCNLGERYLEALQKGELQEILELFAPDAKVDSPVYGRLGANEFYTSLLADTRSSELQLHQCICDREATKLAVYFTYNWTLKDGSRLVFDVVDIMVLDSYHKISELIIVYNNSETLGKITSLRQQS</sequence>
<feature type="domain" description="SnoaL-like" evidence="1">
    <location>
        <begin position="8"/>
        <end position="104"/>
    </location>
</feature>
<comment type="caution">
    <text evidence="2">The sequence shown here is derived from an EMBL/GenBank/DDBJ whole genome shotgun (WGS) entry which is preliminary data.</text>
</comment>
<evidence type="ECO:0000313" key="2">
    <source>
        <dbReference type="EMBL" id="MCX2718859.1"/>
    </source>
</evidence>
<accession>A0AAE3SMR7</accession>
<dbReference type="InterPro" id="IPR037401">
    <property type="entry name" value="SnoaL-like"/>
</dbReference>
<proteinExistence type="predicted"/>
<dbReference type="RefSeq" id="WP_266011199.1">
    <property type="nucleotide sequence ID" value="NZ_JAPFQP010000001.1"/>
</dbReference>
<name>A0AAE3SMR7_9FLAO</name>
<evidence type="ECO:0000313" key="3">
    <source>
        <dbReference type="Proteomes" id="UP001207116"/>
    </source>
</evidence>
<dbReference type="Gene3D" id="3.10.450.50">
    <property type="match status" value="1"/>
</dbReference>
<dbReference type="Pfam" id="PF12680">
    <property type="entry name" value="SnoaL_2"/>
    <property type="match status" value="1"/>
</dbReference>
<dbReference type="Proteomes" id="UP001207116">
    <property type="component" value="Unassembled WGS sequence"/>
</dbReference>